<accession>A0A1J7JKD3</accession>
<protein>
    <submittedName>
        <fullName evidence="1">Uncharacterized protein</fullName>
    </submittedName>
</protein>
<sequence length="248" mass="27915">MAAIDSPFRYSNGEVATSDTAKAFSWENPVPVNPFWDSFEYCIARNFLGNFSSTQLSQLPIDATGKDDHATKAGHLLSFLKDELDREEAAASGSLFETNHRRWYDLWQAIFVYQSELDLLEAEETIRMLVARNPDPKSEVRPSHILAEYLVKVGKYKEAEETELPVRAWMDARAHLGRDSPQAINARRIIAKALWGQGPPRRAEAKALVAEIDDIVDGMGGGKFGVYQTEEKRLNNVMKTELENLKGL</sequence>
<dbReference type="EMBL" id="KV875099">
    <property type="protein sequence ID" value="OIW28122.1"/>
    <property type="molecule type" value="Genomic_DNA"/>
</dbReference>
<dbReference type="OrthoDB" id="4473276at2759"/>
<keyword evidence="2" id="KW-1185">Reference proteome</keyword>
<dbReference type="AlphaFoldDB" id="A0A1J7JKD3"/>
<evidence type="ECO:0000313" key="2">
    <source>
        <dbReference type="Proteomes" id="UP000182658"/>
    </source>
</evidence>
<proteinExistence type="predicted"/>
<gene>
    <name evidence="1" type="ORF">CONLIGDRAFT_579742</name>
</gene>
<dbReference type="Proteomes" id="UP000182658">
    <property type="component" value="Unassembled WGS sequence"/>
</dbReference>
<name>A0A1J7JKD3_9PEZI</name>
<dbReference type="InParanoid" id="A0A1J7JKD3"/>
<evidence type="ECO:0000313" key="1">
    <source>
        <dbReference type="EMBL" id="OIW28122.1"/>
    </source>
</evidence>
<organism evidence="1 2">
    <name type="scientific">Coniochaeta ligniaria NRRL 30616</name>
    <dbReference type="NCBI Taxonomy" id="1408157"/>
    <lineage>
        <taxon>Eukaryota</taxon>
        <taxon>Fungi</taxon>
        <taxon>Dikarya</taxon>
        <taxon>Ascomycota</taxon>
        <taxon>Pezizomycotina</taxon>
        <taxon>Sordariomycetes</taxon>
        <taxon>Sordariomycetidae</taxon>
        <taxon>Coniochaetales</taxon>
        <taxon>Coniochaetaceae</taxon>
        <taxon>Coniochaeta</taxon>
    </lineage>
</organism>
<reference evidence="1 2" key="1">
    <citation type="submission" date="2016-10" db="EMBL/GenBank/DDBJ databases">
        <title>Draft genome sequence of Coniochaeta ligniaria NRRL30616, a lignocellulolytic fungus for bioabatement of inhibitors in plant biomass hydrolysates.</title>
        <authorList>
            <consortium name="DOE Joint Genome Institute"/>
            <person name="Jimenez D.J."/>
            <person name="Hector R.E."/>
            <person name="Riley R."/>
            <person name="Sun H."/>
            <person name="Grigoriev I.V."/>
            <person name="Van Elsas J.D."/>
            <person name="Nichols N.N."/>
        </authorList>
    </citation>
    <scope>NUCLEOTIDE SEQUENCE [LARGE SCALE GENOMIC DNA]</scope>
    <source>
        <strain evidence="1 2">NRRL 30616</strain>
    </source>
</reference>